<proteinExistence type="predicted"/>
<dbReference type="InterPro" id="IPR029024">
    <property type="entry name" value="TerB-like"/>
</dbReference>
<dbReference type="Pfam" id="PF04391">
    <property type="entry name" value="DUF533"/>
    <property type="match status" value="1"/>
</dbReference>
<reference evidence="2 3" key="1">
    <citation type="submission" date="2020-08" db="EMBL/GenBank/DDBJ databases">
        <title>Genomic Encyclopedia of Type Strains, Phase IV (KMG-IV): sequencing the most valuable type-strain genomes for metagenomic binning, comparative biology and taxonomic classification.</title>
        <authorList>
            <person name="Goeker M."/>
        </authorList>
    </citation>
    <scope>NUCLEOTIDE SEQUENCE [LARGE SCALE GENOMIC DNA]</scope>
    <source>
        <strain evidence="2 3">DSM 29781</strain>
    </source>
</reference>
<dbReference type="Proteomes" id="UP000532440">
    <property type="component" value="Unassembled WGS sequence"/>
</dbReference>
<dbReference type="EMBL" id="JACHGB010000002">
    <property type="protein sequence ID" value="MBB5271174.1"/>
    <property type="molecule type" value="Genomic_DNA"/>
</dbReference>
<keyword evidence="3" id="KW-1185">Reference proteome</keyword>
<evidence type="ECO:0000313" key="3">
    <source>
        <dbReference type="Proteomes" id="UP000532440"/>
    </source>
</evidence>
<feature type="region of interest" description="Disordered" evidence="1">
    <location>
        <begin position="133"/>
        <end position="158"/>
    </location>
</feature>
<gene>
    <name evidence="2" type="ORF">HNQ70_001178</name>
</gene>
<dbReference type="CDD" id="cd07176">
    <property type="entry name" value="terB"/>
    <property type="match status" value="1"/>
</dbReference>
<organism evidence="2 3">
    <name type="scientific">Quisquiliibacterium transsilvanicum</name>
    <dbReference type="NCBI Taxonomy" id="1549638"/>
    <lineage>
        <taxon>Bacteria</taxon>
        <taxon>Pseudomonadati</taxon>
        <taxon>Pseudomonadota</taxon>
        <taxon>Betaproteobacteria</taxon>
        <taxon>Burkholderiales</taxon>
        <taxon>Burkholderiaceae</taxon>
        <taxon>Quisquiliibacterium</taxon>
    </lineage>
</organism>
<evidence type="ECO:0000256" key="1">
    <source>
        <dbReference type="SAM" id="MobiDB-lite"/>
    </source>
</evidence>
<dbReference type="SUPFAM" id="SSF158682">
    <property type="entry name" value="TerB-like"/>
    <property type="match status" value="1"/>
</dbReference>
<feature type="compositionally biased region" description="Low complexity" evidence="1">
    <location>
        <begin position="135"/>
        <end position="158"/>
    </location>
</feature>
<comment type="caution">
    <text evidence="2">The sequence shown here is derived from an EMBL/GenBank/DDBJ whole genome shotgun (WGS) entry which is preliminary data.</text>
</comment>
<sequence>MNHEQQKAILAISILAAFADGSKADSERDEVRRVAETLGSDGDMQAMLRDVLLKRIDLAWAIDRLPEPELRQLAYELAVGVCEADGLRNADETRFLSELARALGLGAREAAAPIEDGDALASLPLEAGAEPEVQAGATAAPAATGAAAPPGPVVAATPRRPESEIDSMIVNYAILNGALELLPQSTASMAIIPLQMKMVYRIGKDYGYELDRGHVRDLLAAMGVGLTGQYLEEIGRKLVGGLFGKAAGRMIGGLARGATGMAFSFATTWALGQVARRYYAGGRVMSAQVLKDTYAQTLGQAKSLQSQYLPQIEQKARTIDVGQIVAMVRNQ</sequence>
<accession>A0A7W8HFI5</accession>
<dbReference type="InterPro" id="IPR007486">
    <property type="entry name" value="YebE"/>
</dbReference>
<dbReference type="AlphaFoldDB" id="A0A7W8HFI5"/>
<dbReference type="Gene3D" id="1.10.3680.10">
    <property type="entry name" value="TerB-like"/>
    <property type="match status" value="1"/>
</dbReference>
<name>A0A7W8HFI5_9BURK</name>
<evidence type="ECO:0000313" key="2">
    <source>
        <dbReference type="EMBL" id="MBB5271174.1"/>
    </source>
</evidence>
<protein>
    <submittedName>
        <fullName evidence="2">Uncharacterized protein (DUF697 family)/tellurite resistance protein</fullName>
    </submittedName>
</protein>